<keyword evidence="3" id="KW-1185">Reference proteome</keyword>
<evidence type="ECO:0000313" key="2">
    <source>
        <dbReference type="EMBL" id="SFU41588.1"/>
    </source>
</evidence>
<feature type="transmembrane region" description="Helical" evidence="1">
    <location>
        <begin position="28"/>
        <end position="50"/>
    </location>
</feature>
<keyword evidence="1" id="KW-0812">Transmembrane</keyword>
<dbReference type="AlphaFoldDB" id="A0A1I7FZF7"/>
<organism evidence="2 3">
    <name type="scientific">Paenacidovorax caeni</name>
    <dbReference type="NCBI Taxonomy" id="343013"/>
    <lineage>
        <taxon>Bacteria</taxon>
        <taxon>Pseudomonadati</taxon>
        <taxon>Pseudomonadota</taxon>
        <taxon>Betaproteobacteria</taxon>
        <taxon>Burkholderiales</taxon>
        <taxon>Comamonadaceae</taxon>
        <taxon>Paenacidovorax</taxon>
    </lineage>
</organism>
<keyword evidence="1" id="KW-1133">Transmembrane helix</keyword>
<name>A0A1I7FZF7_9BURK</name>
<accession>A0A1I7FZF7</accession>
<proteinExistence type="predicted"/>
<dbReference type="STRING" id="343013.SAMN04489707_1003168"/>
<sequence length="175" mass="19273">MSVTVLPFILIILGGVVNELTGTRWPGVLLILLLSLPLLGFSVSLLLGLVRRGYVLVLDDHGVIYSESKKPTKPIAWANITSVKDKLTPDKADARSAYFKVTYRQVQQDGSVREKSLRINQSLLDVDREQIREVFEDRIGPLDGVEQAQPDSFGSKLGRGVVITIATSVTDTIKK</sequence>
<dbReference type="Proteomes" id="UP000183656">
    <property type="component" value="Unassembled WGS sequence"/>
</dbReference>
<gene>
    <name evidence="2" type="ORF">SAMN04489707_1003168</name>
</gene>
<reference evidence="2 3" key="1">
    <citation type="submission" date="2016-10" db="EMBL/GenBank/DDBJ databases">
        <authorList>
            <person name="de Groot N.N."/>
        </authorList>
    </citation>
    <scope>NUCLEOTIDE SEQUENCE [LARGE SCALE GENOMIC DNA]</scope>
    <source>
        <strain evidence="2 3">R-24608</strain>
    </source>
</reference>
<protein>
    <submittedName>
        <fullName evidence="2">Uncharacterized protein</fullName>
    </submittedName>
</protein>
<keyword evidence="1" id="KW-0472">Membrane</keyword>
<evidence type="ECO:0000313" key="3">
    <source>
        <dbReference type="Proteomes" id="UP000183656"/>
    </source>
</evidence>
<evidence type="ECO:0000256" key="1">
    <source>
        <dbReference type="SAM" id="Phobius"/>
    </source>
</evidence>
<dbReference type="EMBL" id="FPBX01000003">
    <property type="protein sequence ID" value="SFU41588.1"/>
    <property type="molecule type" value="Genomic_DNA"/>
</dbReference>